<evidence type="ECO:0000256" key="1">
    <source>
        <dbReference type="SAM" id="MobiDB-lite"/>
    </source>
</evidence>
<gene>
    <name evidence="2" type="ORF">DMC30DRAFT_349793</name>
</gene>
<organism evidence="2 3">
    <name type="scientific">Rhodotorula diobovata</name>
    <dbReference type="NCBI Taxonomy" id="5288"/>
    <lineage>
        <taxon>Eukaryota</taxon>
        <taxon>Fungi</taxon>
        <taxon>Dikarya</taxon>
        <taxon>Basidiomycota</taxon>
        <taxon>Pucciniomycotina</taxon>
        <taxon>Microbotryomycetes</taxon>
        <taxon>Sporidiobolales</taxon>
        <taxon>Sporidiobolaceae</taxon>
        <taxon>Rhodotorula</taxon>
    </lineage>
</organism>
<keyword evidence="3" id="KW-1185">Reference proteome</keyword>
<proteinExistence type="predicted"/>
<evidence type="ECO:0000313" key="3">
    <source>
        <dbReference type="Proteomes" id="UP000311382"/>
    </source>
</evidence>
<dbReference type="EMBL" id="SOZI01000034">
    <property type="protein sequence ID" value="TNY21943.1"/>
    <property type="molecule type" value="Genomic_DNA"/>
</dbReference>
<feature type="compositionally biased region" description="Basic residues" evidence="1">
    <location>
        <begin position="74"/>
        <end position="84"/>
    </location>
</feature>
<feature type="compositionally biased region" description="Low complexity" evidence="1">
    <location>
        <begin position="24"/>
        <end position="54"/>
    </location>
</feature>
<feature type="region of interest" description="Disordered" evidence="1">
    <location>
        <begin position="1"/>
        <end position="90"/>
    </location>
</feature>
<evidence type="ECO:0000313" key="2">
    <source>
        <dbReference type="EMBL" id="TNY21943.1"/>
    </source>
</evidence>
<reference evidence="2 3" key="1">
    <citation type="submission" date="2019-03" db="EMBL/GenBank/DDBJ databases">
        <title>Rhodosporidium diobovatum UCD-FST 08-225 genome sequencing, assembly, and annotation.</title>
        <authorList>
            <person name="Fakankun I.U."/>
            <person name="Fristensky B."/>
            <person name="Levin D.B."/>
        </authorList>
    </citation>
    <scope>NUCLEOTIDE SEQUENCE [LARGE SCALE GENOMIC DNA]</scope>
    <source>
        <strain evidence="2 3">UCD-FST 08-225</strain>
    </source>
</reference>
<dbReference type="AlphaFoldDB" id="A0A5C5FYH4"/>
<dbReference type="Proteomes" id="UP000311382">
    <property type="component" value="Unassembled WGS sequence"/>
</dbReference>
<comment type="caution">
    <text evidence="2">The sequence shown here is derived from an EMBL/GenBank/DDBJ whole genome shotgun (WGS) entry which is preliminary data.</text>
</comment>
<protein>
    <submittedName>
        <fullName evidence="2">Serine/arginine repetitive matrix protein 2</fullName>
    </submittedName>
</protein>
<accession>A0A5C5FYH4</accession>
<dbReference type="OrthoDB" id="2537341at2759"/>
<name>A0A5C5FYH4_9BASI</name>
<sequence length="250" mass="27707">MAESDAAEEQARAGRKLCPINTQSSDTSTHSASSSMASPSSSSSSSKIRFGPSSLHQALSRPGTHHSTSSTSSHHSHSHHKHHPHFDDPTYRLPTIKDPIHLCELATQLLLTVPGVPMDVLRRDIVPRLYHVQGYEHRVNTREIGMEKLLVQMARFRQRFSRIKVRLRSHLMDMDGTSDMHAAAVALVYDITAKEAHPASGSKHDHEEKHCSSIAVMKVYEGKIAQTDLVVDTKEFHAEAGEPELSCVVM</sequence>